<dbReference type="InterPro" id="IPR002347">
    <property type="entry name" value="SDR_fam"/>
</dbReference>
<dbReference type="OrthoDB" id="263893at2759"/>
<sequence>MSLNFDFVISLLPERDFDGQRRAERLFQVILVLFGVVGFIWGYICQQFSQTVYILIAGFVLSCILTLPPWPLYRRKPVKWLKIGAKERQAKTTETRQNKRRKGAALLASFTGVLAFRNRYRYHKTIQPLLNDKYVLITGCDTGIGRSAINKLSEAGFLVYAACLTTEAVNDIKKEFNDQVIPFVMDISKEESVQEGYQFVKSTMRDEKSLWAVINNAGILGKFCPFDWQNKEDYENTISVNFWGNFNVMKSFLPLLKKSNGRLITTTSATVLLPLPFTSSYLASKFALEGLVESTREEVEDFGVGVINVRPGLVWTDMTKTTKINWEKSWKSCPLEIKNQYGKEYYEEVLNNQPEVPDFLKTPPSSVADIYVRAATAKFPRATYFIGYDAYIYRFFSHFSPDNLIRSWFIKKLTLLKTKPKAAISNNEN</sequence>
<proteinExistence type="inferred from homology"/>
<feature type="transmembrane region" description="Helical" evidence="7">
    <location>
        <begin position="50"/>
        <end position="73"/>
    </location>
</feature>
<dbReference type="PRINTS" id="PR00081">
    <property type="entry name" value="GDHRDH"/>
</dbReference>
<comment type="caution">
    <text evidence="8">The sequence shown here is derived from an EMBL/GenBank/DDBJ whole genome shotgun (WGS) entry which is preliminary data.</text>
</comment>
<keyword evidence="5 7" id="KW-1133">Transmembrane helix</keyword>
<evidence type="ECO:0000256" key="4">
    <source>
        <dbReference type="ARBA" id="ARBA00022824"/>
    </source>
</evidence>
<dbReference type="InterPro" id="IPR009542">
    <property type="entry name" value="Spc1/SPCS1"/>
</dbReference>
<dbReference type="Pfam" id="PF06645">
    <property type="entry name" value="SPC12"/>
    <property type="match status" value="1"/>
</dbReference>
<dbReference type="AlphaFoldDB" id="A0A7I8VIU4"/>
<dbReference type="SUPFAM" id="SSF51735">
    <property type="entry name" value="NAD(P)-binding Rossmann-fold domains"/>
    <property type="match status" value="1"/>
</dbReference>
<dbReference type="GO" id="GO:0016491">
    <property type="term" value="F:oxidoreductase activity"/>
    <property type="evidence" value="ECO:0007669"/>
    <property type="project" value="TreeGrafter"/>
</dbReference>
<evidence type="ECO:0000313" key="8">
    <source>
        <dbReference type="EMBL" id="CAD5115960.1"/>
    </source>
</evidence>
<dbReference type="GO" id="GO:0008202">
    <property type="term" value="P:steroid metabolic process"/>
    <property type="evidence" value="ECO:0007669"/>
    <property type="project" value="TreeGrafter"/>
</dbReference>
<evidence type="ECO:0000256" key="2">
    <source>
        <dbReference type="ARBA" id="ARBA00005245"/>
    </source>
</evidence>
<dbReference type="InterPro" id="IPR036291">
    <property type="entry name" value="NAD(P)-bd_dom_sf"/>
</dbReference>
<name>A0A7I8VIU4_9ANNE</name>
<keyword evidence="3 7" id="KW-0812">Transmembrane</keyword>
<feature type="transmembrane region" description="Helical" evidence="7">
    <location>
        <begin position="26"/>
        <end position="44"/>
    </location>
</feature>
<dbReference type="Proteomes" id="UP000549394">
    <property type="component" value="Unassembled WGS sequence"/>
</dbReference>
<keyword evidence="4" id="KW-0256">Endoplasmic reticulum</keyword>
<dbReference type="EMBL" id="CAJFCJ010000006">
    <property type="protein sequence ID" value="CAD5115960.1"/>
    <property type="molecule type" value="Genomic_DNA"/>
</dbReference>
<reference evidence="8 9" key="1">
    <citation type="submission" date="2020-08" db="EMBL/GenBank/DDBJ databases">
        <authorList>
            <person name="Hejnol A."/>
        </authorList>
    </citation>
    <scope>NUCLEOTIDE SEQUENCE [LARGE SCALE GENOMIC DNA]</scope>
</reference>
<protein>
    <submittedName>
        <fullName evidence="8">DgyrCDS4890</fullName>
    </submittedName>
</protein>
<organism evidence="8 9">
    <name type="scientific">Dimorphilus gyrociliatus</name>
    <dbReference type="NCBI Taxonomy" id="2664684"/>
    <lineage>
        <taxon>Eukaryota</taxon>
        <taxon>Metazoa</taxon>
        <taxon>Spiralia</taxon>
        <taxon>Lophotrochozoa</taxon>
        <taxon>Annelida</taxon>
        <taxon>Polychaeta</taxon>
        <taxon>Polychaeta incertae sedis</taxon>
        <taxon>Dinophilidae</taxon>
        <taxon>Dimorphilus</taxon>
    </lineage>
</organism>
<evidence type="ECO:0000256" key="6">
    <source>
        <dbReference type="ARBA" id="ARBA00023136"/>
    </source>
</evidence>
<keyword evidence="9" id="KW-1185">Reference proteome</keyword>
<evidence type="ECO:0000313" key="9">
    <source>
        <dbReference type="Proteomes" id="UP000549394"/>
    </source>
</evidence>
<accession>A0A7I8VIU4</accession>
<dbReference type="PANTHER" id="PTHR43313">
    <property type="entry name" value="SHORT-CHAIN DEHYDROGENASE/REDUCTASE FAMILY 9C"/>
    <property type="match status" value="1"/>
</dbReference>
<evidence type="ECO:0000256" key="5">
    <source>
        <dbReference type="ARBA" id="ARBA00022989"/>
    </source>
</evidence>
<dbReference type="GO" id="GO:0005787">
    <property type="term" value="C:signal peptidase complex"/>
    <property type="evidence" value="ECO:0007669"/>
    <property type="project" value="InterPro"/>
</dbReference>
<evidence type="ECO:0000256" key="3">
    <source>
        <dbReference type="ARBA" id="ARBA00022692"/>
    </source>
</evidence>
<comment type="similarity">
    <text evidence="2">Belongs to the SPCS1 family.</text>
</comment>
<evidence type="ECO:0000256" key="1">
    <source>
        <dbReference type="ARBA" id="ARBA00004477"/>
    </source>
</evidence>
<dbReference type="Gene3D" id="3.40.50.720">
    <property type="entry name" value="NAD(P)-binding Rossmann-like Domain"/>
    <property type="match status" value="1"/>
</dbReference>
<keyword evidence="6 7" id="KW-0472">Membrane</keyword>
<dbReference type="PANTHER" id="PTHR43313:SF1">
    <property type="entry name" value="3BETA-HYDROXYSTEROID DEHYDROGENASE DHS-16"/>
    <property type="match status" value="1"/>
</dbReference>
<dbReference type="Pfam" id="PF00106">
    <property type="entry name" value="adh_short"/>
    <property type="match status" value="1"/>
</dbReference>
<gene>
    <name evidence="8" type="ORF">DGYR_LOCUS4643</name>
</gene>
<comment type="subcellular location">
    <subcellularLocation>
        <location evidence="1">Endoplasmic reticulum membrane</location>
        <topology evidence="1">Multi-pass membrane protein</topology>
    </subcellularLocation>
</comment>
<evidence type="ECO:0000256" key="7">
    <source>
        <dbReference type="SAM" id="Phobius"/>
    </source>
</evidence>
<dbReference type="GO" id="GO:0006465">
    <property type="term" value="P:signal peptide processing"/>
    <property type="evidence" value="ECO:0007669"/>
    <property type="project" value="InterPro"/>
</dbReference>